<dbReference type="CDD" id="cd00077">
    <property type="entry name" value="HDc"/>
    <property type="match status" value="1"/>
</dbReference>
<dbReference type="Gene3D" id="1.10.3210.10">
    <property type="entry name" value="Hypothetical protein af1432"/>
    <property type="match status" value="1"/>
</dbReference>
<accession>A0A6L5YMF6</accession>
<dbReference type="InterPro" id="IPR003607">
    <property type="entry name" value="HD/PDEase_dom"/>
</dbReference>
<dbReference type="SMART" id="SM00471">
    <property type="entry name" value="HDc"/>
    <property type="match status" value="1"/>
</dbReference>
<evidence type="ECO:0000259" key="1">
    <source>
        <dbReference type="PROSITE" id="PS51832"/>
    </source>
</evidence>
<dbReference type="NCBIfam" id="TIGR00277">
    <property type="entry name" value="HDIG"/>
    <property type="match status" value="1"/>
</dbReference>
<name>A0A6L5YMF6_9FIRM</name>
<proteinExistence type="predicted"/>
<dbReference type="SUPFAM" id="SSF109604">
    <property type="entry name" value="HD-domain/PDEase-like"/>
    <property type="match status" value="1"/>
</dbReference>
<sequence length="367" mass="41320">MTRSVILMKRLSITQLVPGMTVAEDVYDLDHELLIQKGTILTDKLITKLDLYGILTIFAEDIIQPVRPAEDSTDTELSYSERIKSSPEFQLFKTDFENDVELFRENMNLVIQKNTSLDVNTLLKNTMAIVANHSGSISILDMLQNMREYDDSTYTHSLNVALICNILAGWLKLSDEKVELATACGLFHDIGKLLIPYSIISKPGKLSEEEFATIKKHPTLGYQLLLSQDVDDHVKNAALMHHERSDGSGYPLKLKGNQIDPYARIVAIADVYDAMTAARCYRGPLCPFRVIEMFEAEGFQKYDVSILLPFLENVVNSCLQNHCLLSDGRKGTIIYINKDKLSRPVVQCGGEYVNLADQPDLEIVRLL</sequence>
<gene>
    <name evidence="2" type="ORF">FYJ59_13120</name>
</gene>
<organism evidence="2 3">
    <name type="scientific">Waltera intestinalis</name>
    <dbReference type="NCBI Taxonomy" id="2606635"/>
    <lineage>
        <taxon>Bacteria</taxon>
        <taxon>Bacillati</taxon>
        <taxon>Bacillota</taxon>
        <taxon>Clostridia</taxon>
        <taxon>Lachnospirales</taxon>
        <taxon>Lachnospiraceae</taxon>
        <taxon>Waltera</taxon>
    </lineage>
</organism>
<feature type="domain" description="HD-GYP" evidence="1">
    <location>
        <begin position="131"/>
        <end position="326"/>
    </location>
</feature>
<dbReference type="AlphaFoldDB" id="A0A6L5YMF6"/>
<dbReference type="PROSITE" id="PS51832">
    <property type="entry name" value="HD_GYP"/>
    <property type="match status" value="1"/>
</dbReference>
<evidence type="ECO:0000313" key="3">
    <source>
        <dbReference type="Proteomes" id="UP000476055"/>
    </source>
</evidence>
<dbReference type="InterPro" id="IPR006675">
    <property type="entry name" value="HDIG_dom"/>
</dbReference>
<keyword evidence="3" id="KW-1185">Reference proteome</keyword>
<dbReference type="EMBL" id="VUMU01000021">
    <property type="protein sequence ID" value="MST59163.1"/>
    <property type="molecule type" value="Genomic_DNA"/>
</dbReference>
<reference evidence="2 3" key="1">
    <citation type="submission" date="2019-08" db="EMBL/GenBank/DDBJ databases">
        <title>In-depth cultivation of the pig gut microbiome towards novel bacterial diversity and tailored functional studies.</title>
        <authorList>
            <person name="Wylensek D."/>
            <person name="Hitch T.C.A."/>
            <person name="Clavel T."/>
        </authorList>
    </citation>
    <scope>NUCLEOTIDE SEQUENCE [LARGE SCALE GENOMIC DNA]</scope>
    <source>
        <strain evidence="2 3">WCA3-601-WT-6H</strain>
    </source>
</reference>
<protein>
    <submittedName>
        <fullName evidence="2">HD-GYP domain-containing protein</fullName>
    </submittedName>
</protein>
<dbReference type="PANTHER" id="PTHR43155">
    <property type="entry name" value="CYCLIC DI-GMP PHOSPHODIESTERASE PA4108-RELATED"/>
    <property type="match status" value="1"/>
</dbReference>
<dbReference type="Proteomes" id="UP000476055">
    <property type="component" value="Unassembled WGS sequence"/>
</dbReference>
<dbReference type="PANTHER" id="PTHR43155:SF2">
    <property type="entry name" value="CYCLIC DI-GMP PHOSPHODIESTERASE PA4108"/>
    <property type="match status" value="1"/>
</dbReference>
<comment type="caution">
    <text evidence="2">The sequence shown here is derived from an EMBL/GenBank/DDBJ whole genome shotgun (WGS) entry which is preliminary data.</text>
</comment>
<dbReference type="InterPro" id="IPR037522">
    <property type="entry name" value="HD_GYP_dom"/>
</dbReference>
<evidence type="ECO:0000313" key="2">
    <source>
        <dbReference type="EMBL" id="MST59163.1"/>
    </source>
</evidence>
<dbReference type="Pfam" id="PF13487">
    <property type="entry name" value="HD_5"/>
    <property type="match status" value="1"/>
</dbReference>